<dbReference type="PANTHER" id="PTHR47074">
    <property type="entry name" value="BNAC02G40300D PROTEIN"/>
    <property type="match status" value="1"/>
</dbReference>
<evidence type="ECO:0000313" key="1">
    <source>
        <dbReference type="EMBL" id="GMN55775.1"/>
    </source>
</evidence>
<gene>
    <name evidence="1" type="ORF">TIFTF001_024892</name>
</gene>
<name>A0AA88AN64_FICCA</name>
<evidence type="ECO:0000313" key="2">
    <source>
        <dbReference type="Proteomes" id="UP001187192"/>
    </source>
</evidence>
<dbReference type="InterPro" id="IPR052929">
    <property type="entry name" value="RNase_H-like_EbsB-rel"/>
</dbReference>
<keyword evidence="2" id="KW-1185">Reference proteome</keyword>
<dbReference type="Proteomes" id="UP001187192">
    <property type="component" value="Unassembled WGS sequence"/>
</dbReference>
<organism evidence="1 2">
    <name type="scientific">Ficus carica</name>
    <name type="common">Common fig</name>
    <dbReference type="NCBI Taxonomy" id="3494"/>
    <lineage>
        <taxon>Eukaryota</taxon>
        <taxon>Viridiplantae</taxon>
        <taxon>Streptophyta</taxon>
        <taxon>Embryophyta</taxon>
        <taxon>Tracheophyta</taxon>
        <taxon>Spermatophyta</taxon>
        <taxon>Magnoliopsida</taxon>
        <taxon>eudicotyledons</taxon>
        <taxon>Gunneridae</taxon>
        <taxon>Pentapetalae</taxon>
        <taxon>rosids</taxon>
        <taxon>fabids</taxon>
        <taxon>Rosales</taxon>
        <taxon>Moraceae</taxon>
        <taxon>Ficeae</taxon>
        <taxon>Ficus</taxon>
    </lineage>
</organism>
<protein>
    <recommendedName>
        <fullName evidence="3">RNase H type-1 domain-containing protein</fullName>
    </recommendedName>
</protein>
<accession>A0AA88AN64</accession>
<dbReference type="PANTHER" id="PTHR47074:SF11">
    <property type="entry name" value="REVERSE TRANSCRIPTASE-LIKE PROTEIN"/>
    <property type="match status" value="1"/>
</dbReference>
<proteinExistence type="predicted"/>
<dbReference type="AlphaFoldDB" id="A0AA88AN64"/>
<comment type="caution">
    <text evidence="1">The sequence shown here is derived from an EMBL/GenBank/DDBJ whole genome shotgun (WGS) entry which is preliminary data.</text>
</comment>
<sequence>MVPIINGDKGVKIRLRQLRLPDVTGSLEILLVLEVHGTEGSDPQAILDLGIASFGEWRALHQVSVQQQVVGSEVWLPPQLGYLNLNGDAVVSLESDHIRIVVETDAINVVSAVSEVLDLSLEGPILEDVKVLLAQLRYPIHHIRCSANHVAHLLAKFGFNSNCTNVLICNTPFIVSNVISFDVIA</sequence>
<dbReference type="EMBL" id="BTGU01000059">
    <property type="protein sequence ID" value="GMN55775.1"/>
    <property type="molecule type" value="Genomic_DNA"/>
</dbReference>
<evidence type="ECO:0008006" key="3">
    <source>
        <dbReference type="Google" id="ProtNLM"/>
    </source>
</evidence>
<reference evidence="1" key="1">
    <citation type="submission" date="2023-07" db="EMBL/GenBank/DDBJ databases">
        <title>draft genome sequence of fig (Ficus carica).</title>
        <authorList>
            <person name="Takahashi T."/>
            <person name="Nishimura K."/>
        </authorList>
    </citation>
    <scope>NUCLEOTIDE SEQUENCE</scope>
</reference>